<dbReference type="EMBL" id="JACHJD010000041">
    <property type="protein sequence ID" value="MBB5109835.1"/>
    <property type="molecule type" value="Genomic_DNA"/>
</dbReference>
<evidence type="ECO:0000313" key="2">
    <source>
        <dbReference type="Proteomes" id="UP000549009"/>
    </source>
</evidence>
<protein>
    <submittedName>
        <fullName evidence="1">Uncharacterized protein</fullName>
    </submittedName>
</protein>
<dbReference type="Proteomes" id="UP000549009">
    <property type="component" value="Unassembled WGS sequence"/>
</dbReference>
<comment type="caution">
    <text evidence="1">The sequence shown here is derived from an EMBL/GenBank/DDBJ whole genome shotgun (WGS) entry which is preliminary data.</text>
</comment>
<dbReference type="RefSeq" id="WP_184926870.1">
    <property type="nucleotide sequence ID" value="NZ_JACHJD010000041.1"/>
</dbReference>
<accession>A0A7W8B626</accession>
<evidence type="ECO:0000313" key="1">
    <source>
        <dbReference type="EMBL" id="MBB5109835.1"/>
    </source>
</evidence>
<gene>
    <name evidence="1" type="ORF">FHS40_008965</name>
</gene>
<proteinExistence type="predicted"/>
<name>A0A7W8B626_STRST</name>
<keyword evidence="2" id="KW-1185">Reference proteome</keyword>
<sequence>MGLSAAAPAHVEDPRTRQLVDDLEPEFLKLVEWDWSLRVIFFPKDHPVLGMPDCRVNGCVRGARFGHTLCMGCEARWKESGQGFEDFIKAAKGRMLGTRQQPCRVPGCQRPWKSSRLVLCEAHNRQRVDTLKLSLEDFLRHPAVKPREMLGECEVPVCYRQRQYARARYCQAHALRWKAARRRGKTADEEAWRLGESAINADREVSLRGLPERVVAEILYGLQARTAAGSKTWD</sequence>
<organism evidence="1 2">
    <name type="scientific">Streptomyces spectabilis</name>
    <dbReference type="NCBI Taxonomy" id="68270"/>
    <lineage>
        <taxon>Bacteria</taxon>
        <taxon>Bacillati</taxon>
        <taxon>Actinomycetota</taxon>
        <taxon>Actinomycetes</taxon>
        <taxon>Kitasatosporales</taxon>
        <taxon>Streptomycetaceae</taxon>
        <taxon>Streptomyces</taxon>
    </lineage>
</organism>
<dbReference type="AlphaFoldDB" id="A0A7W8B626"/>
<reference evidence="1 2" key="1">
    <citation type="submission" date="2020-08" db="EMBL/GenBank/DDBJ databases">
        <title>Genomic Encyclopedia of Type Strains, Phase III (KMG-III): the genomes of soil and plant-associated and newly described type strains.</title>
        <authorList>
            <person name="Whitman W."/>
        </authorList>
    </citation>
    <scope>NUCLEOTIDE SEQUENCE [LARGE SCALE GENOMIC DNA]</scope>
    <source>
        <strain evidence="1 2">CECT 3146</strain>
    </source>
</reference>